<accession>A0A448XDU2</accession>
<sequence>MTKTLTLPGVIERIDSRGFIHILLPQTGHRLALTPPAPPNGLNATATTAPVSSTLTAVATSMSAGHLPATTDRTPLRSVRLDTEAYGQAGLRPSNHHPHHLHQLLQQPPRPNQHQHRAHHHHCHQQQQHQHGSARPIFTSDSGATNSGLSSDNYRFVTHSTNSTFPSCSAIAMNTNGSTNLDDLLLTASYRNPMPSQPDASTGEADTPHQTSIVTACWVGVQ</sequence>
<dbReference type="Proteomes" id="UP000784294">
    <property type="component" value="Unassembled WGS sequence"/>
</dbReference>
<keyword evidence="3" id="KW-1185">Reference proteome</keyword>
<comment type="caution">
    <text evidence="2">The sequence shown here is derived from an EMBL/GenBank/DDBJ whole genome shotgun (WGS) entry which is preliminary data.</text>
</comment>
<dbReference type="AlphaFoldDB" id="A0A448XDU2"/>
<protein>
    <submittedName>
        <fullName evidence="2">Uncharacterized protein</fullName>
    </submittedName>
</protein>
<proteinExistence type="predicted"/>
<gene>
    <name evidence="2" type="ORF">PXEA_LOCUS27901</name>
</gene>
<feature type="compositionally biased region" description="Basic residues" evidence="1">
    <location>
        <begin position="113"/>
        <end position="124"/>
    </location>
</feature>
<feature type="region of interest" description="Disordered" evidence="1">
    <location>
        <begin position="89"/>
        <end position="146"/>
    </location>
</feature>
<organism evidence="2 3">
    <name type="scientific">Protopolystoma xenopodis</name>
    <dbReference type="NCBI Taxonomy" id="117903"/>
    <lineage>
        <taxon>Eukaryota</taxon>
        <taxon>Metazoa</taxon>
        <taxon>Spiralia</taxon>
        <taxon>Lophotrochozoa</taxon>
        <taxon>Platyhelminthes</taxon>
        <taxon>Monogenea</taxon>
        <taxon>Polyopisthocotylea</taxon>
        <taxon>Polystomatidea</taxon>
        <taxon>Polystomatidae</taxon>
        <taxon>Protopolystoma</taxon>
    </lineage>
</organism>
<evidence type="ECO:0000313" key="2">
    <source>
        <dbReference type="EMBL" id="VEL34461.1"/>
    </source>
</evidence>
<reference evidence="2" key="1">
    <citation type="submission" date="2018-11" db="EMBL/GenBank/DDBJ databases">
        <authorList>
            <consortium name="Pathogen Informatics"/>
        </authorList>
    </citation>
    <scope>NUCLEOTIDE SEQUENCE</scope>
</reference>
<dbReference type="EMBL" id="CAAALY010247714">
    <property type="protein sequence ID" value="VEL34461.1"/>
    <property type="molecule type" value="Genomic_DNA"/>
</dbReference>
<evidence type="ECO:0000256" key="1">
    <source>
        <dbReference type="SAM" id="MobiDB-lite"/>
    </source>
</evidence>
<name>A0A448XDU2_9PLAT</name>
<evidence type="ECO:0000313" key="3">
    <source>
        <dbReference type="Proteomes" id="UP000784294"/>
    </source>
</evidence>